<protein>
    <recommendedName>
        <fullName evidence="4">NAD(P)-binding protein</fullName>
    </recommendedName>
</protein>
<evidence type="ECO:0000313" key="2">
    <source>
        <dbReference type="EMBL" id="KAL2837787.1"/>
    </source>
</evidence>
<organism evidence="2 3">
    <name type="scientific">Aspergillus pseudoustus</name>
    <dbReference type="NCBI Taxonomy" id="1810923"/>
    <lineage>
        <taxon>Eukaryota</taxon>
        <taxon>Fungi</taxon>
        <taxon>Dikarya</taxon>
        <taxon>Ascomycota</taxon>
        <taxon>Pezizomycotina</taxon>
        <taxon>Eurotiomycetes</taxon>
        <taxon>Eurotiomycetidae</taxon>
        <taxon>Eurotiales</taxon>
        <taxon>Aspergillaceae</taxon>
        <taxon>Aspergillus</taxon>
        <taxon>Aspergillus subgen. Nidulantes</taxon>
    </lineage>
</organism>
<dbReference type="Pfam" id="PF00106">
    <property type="entry name" value="adh_short"/>
    <property type="match status" value="1"/>
</dbReference>
<sequence>MAFITSTIVLITGASRGIGRGIIELYASKPNHTIIAANRDPTHQTSQELISLPTAEGTTVKLVKLDATSDTDGAAAADTIRSWGIDYIDILIANAGIAYAWPKIDDVLIEDVKAHFETNVYGFVRLYQAFASFLKAAEDPKLVIIGRNAIPFPNAAYGPTKIVQHWYTKTIAVQEPWLTAFPIDPGFVQTEMGNRGANSFGLEKATISVEESVRGVVRVIDEATKETHTGKLWTYTGDQEPW</sequence>
<evidence type="ECO:0000313" key="3">
    <source>
        <dbReference type="Proteomes" id="UP001610446"/>
    </source>
</evidence>
<reference evidence="2 3" key="1">
    <citation type="submission" date="2024-07" db="EMBL/GenBank/DDBJ databases">
        <title>Section-level genome sequencing and comparative genomics of Aspergillus sections Usti and Cavernicolus.</title>
        <authorList>
            <consortium name="Lawrence Berkeley National Laboratory"/>
            <person name="Nybo J.L."/>
            <person name="Vesth T.C."/>
            <person name="Theobald S."/>
            <person name="Frisvad J.C."/>
            <person name="Larsen T.O."/>
            <person name="Kjaerboelling I."/>
            <person name="Rothschild-Mancinelli K."/>
            <person name="Lyhne E.K."/>
            <person name="Kogle M.E."/>
            <person name="Barry K."/>
            <person name="Clum A."/>
            <person name="Na H."/>
            <person name="Ledsgaard L."/>
            <person name="Lin J."/>
            <person name="Lipzen A."/>
            <person name="Kuo A."/>
            <person name="Riley R."/>
            <person name="Mondo S."/>
            <person name="Labutti K."/>
            <person name="Haridas S."/>
            <person name="Pangalinan J."/>
            <person name="Salamov A.A."/>
            <person name="Simmons B.A."/>
            <person name="Magnuson J.K."/>
            <person name="Chen J."/>
            <person name="Drula E."/>
            <person name="Henrissat B."/>
            <person name="Wiebenga A."/>
            <person name="Lubbers R.J."/>
            <person name="Gomes A.C."/>
            <person name="Makela M.R."/>
            <person name="Stajich J."/>
            <person name="Grigoriev I.V."/>
            <person name="Mortensen U.H."/>
            <person name="De Vries R.P."/>
            <person name="Baker S.E."/>
            <person name="Andersen M.R."/>
        </authorList>
    </citation>
    <scope>NUCLEOTIDE SEQUENCE [LARGE SCALE GENOMIC DNA]</scope>
    <source>
        <strain evidence="2 3">CBS 123904</strain>
    </source>
</reference>
<dbReference type="SUPFAM" id="SSF51735">
    <property type="entry name" value="NAD(P)-binding Rossmann-fold domains"/>
    <property type="match status" value="1"/>
</dbReference>
<dbReference type="PANTHER" id="PTHR43544:SF26">
    <property type="entry name" value="SHORT CHAIN DEHYDROGENASE_REDUCTASE FAMILY OXIDOREDUCTASE (JCVI)"/>
    <property type="match status" value="1"/>
</dbReference>
<comment type="caution">
    <text evidence="2">The sequence shown here is derived from an EMBL/GenBank/DDBJ whole genome shotgun (WGS) entry which is preliminary data.</text>
</comment>
<dbReference type="Proteomes" id="UP001610446">
    <property type="component" value="Unassembled WGS sequence"/>
</dbReference>
<accession>A0ABR4JCK1</accession>
<dbReference type="EMBL" id="JBFXLU010000155">
    <property type="protein sequence ID" value="KAL2837787.1"/>
    <property type="molecule type" value="Genomic_DNA"/>
</dbReference>
<name>A0ABR4JCK1_9EURO</name>
<evidence type="ECO:0000256" key="1">
    <source>
        <dbReference type="ARBA" id="ARBA00006484"/>
    </source>
</evidence>
<gene>
    <name evidence="2" type="ORF">BJY01DRAFT_237748</name>
</gene>
<dbReference type="PANTHER" id="PTHR43544">
    <property type="entry name" value="SHORT-CHAIN DEHYDROGENASE/REDUCTASE"/>
    <property type="match status" value="1"/>
</dbReference>
<dbReference type="InterPro" id="IPR036291">
    <property type="entry name" value="NAD(P)-bd_dom_sf"/>
</dbReference>
<evidence type="ECO:0008006" key="4">
    <source>
        <dbReference type="Google" id="ProtNLM"/>
    </source>
</evidence>
<dbReference type="PRINTS" id="PR00081">
    <property type="entry name" value="GDHRDH"/>
</dbReference>
<dbReference type="InterPro" id="IPR002347">
    <property type="entry name" value="SDR_fam"/>
</dbReference>
<dbReference type="InterPro" id="IPR051468">
    <property type="entry name" value="Fungal_SecMetab_SDRs"/>
</dbReference>
<keyword evidence="3" id="KW-1185">Reference proteome</keyword>
<proteinExistence type="inferred from homology"/>
<comment type="similarity">
    <text evidence="1">Belongs to the short-chain dehydrogenases/reductases (SDR) family.</text>
</comment>
<dbReference type="Gene3D" id="3.40.50.720">
    <property type="entry name" value="NAD(P)-binding Rossmann-like Domain"/>
    <property type="match status" value="1"/>
</dbReference>